<evidence type="ECO:0000313" key="2">
    <source>
        <dbReference type="Proteomes" id="UP000244092"/>
    </source>
</evidence>
<dbReference type="RefSeq" id="WP_025047202.1">
    <property type="nucleotide sequence ID" value="NZ_QBKU01000001.1"/>
</dbReference>
<dbReference type="PANTHER" id="PTHR30292">
    <property type="entry name" value="UNCHARACTERIZED PROTEIN YBGL-RELATED"/>
    <property type="match status" value="1"/>
</dbReference>
<dbReference type="NCBIfam" id="NF003814">
    <property type="entry name" value="PRK05406.1-3"/>
    <property type="match status" value="1"/>
</dbReference>
<protein>
    <submittedName>
        <fullName evidence="1">UPF0271 protein</fullName>
    </submittedName>
</protein>
<dbReference type="PANTHER" id="PTHR30292:SF0">
    <property type="entry name" value="5-OXOPROLINASE SUBUNIT A"/>
    <property type="match status" value="1"/>
</dbReference>
<dbReference type="Pfam" id="PF03746">
    <property type="entry name" value="LamB_YcsF"/>
    <property type="match status" value="1"/>
</dbReference>
<dbReference type="Proteomes" id="UP000244092">
    <property type="component" value="Unassembled WGS sequence"/>
</dbReference>
<sequence length="257" mass="27059">MPHVDLNADMGESFGAWTLGDDAALLKIVTSANIACGGHAGDADVMAATMTMAHRNGVGIGAHPGFMDIAGFGRNRMSVPRGTLQNQVRYQVAASLGMARSVGAEVRHLKLHGAMANMCAEDEDMARDLYEAALSVAPDLIVMVLAATAQQSAVEKLGCLWAGEIFADRAYNDDATLVDRSLPGAVIHDADLAGARMVEMVKAGAIITESGKHIPTRIDTICLHGDTAEAVAIAASVRRQLEAADVSLRRFDGYRAS</sequence>
<dbReference type="EMBL" id="QBKU01000001">
    <property type="protein sequence ID" value="PTX75666.1"/>
    <property type="molecule type" value="Genomic_DNA"/>
</dbReference>
<gene>
    <name evidence="1" type="ORF">C8N31_101322</name>
</gene>
<accession>A0A2T6CJJ7</accession>
<proteinExistence type="predicted"/>
<dbReference type="InterPro" id="IPR005501">
    <property type="entry name" value="LamB/YcsF/PxpA-like"/>
</dbReference>
<comment type="caution">
    <text evidence="1">The sequence shown here is derived from an EMBL/GenBank/DDBJ whole genome shotgun (WGS) entry which is preliminary data.</text>
</comment>
<organism evidence="1 2">
    <name type="scientific">Sulfitobacter mediterraneus</name>
    <dbReference type="NCBI Taxonomy" id="83219"/>
    <lineage>
        <taxon>Bacteria</taxon>
        <taxon>Pseudomonadati</taxon>
        <taxon>Pseudomonadota</taxon>
        <taxon>Alphaproteobacteria</taxon>
        <taxon>Rhodobacterales</taxon>
        <taxon>Roseobacteraceae</taxon>
        <taxon>Sulfitobacter</taxon>
    </lineage>
</organism>
<dbReference type="NCBIfam" id="NF003816">
    <property type="entry name" value="PRK05406.1-5"/>
    <property type="match status" value="1"/>
</dbReference>
<dbReference type="OrthoDB" id="9773478at2"/>
<dbReference type="InterPro" id="IPR011330">
    <property type="entry name" value="Glyco_hydro/deAcase_b/a-brl"/>
</dbReference>
<name>A0A2T6CJJ7_9RHOB</name>
<dbReference type="CDD" id="cd10787">
    <property type="entry name" value="LamB_YcsF_like"/>
    <property type="match status" value="1"/>
</dbReference>
<dbReference type="Gene3D" id="3.20.20.370">
    <property type="entry name" value="Glycoside hydrolase/deacetylase"/>
    <property type="match status" value="1"/>
</dbReference>
<dbReference type="SUPFAM" id="SSF88713">
    <property type="entry name" value="Glycoside hydrolase/deacetylase"/>
    <property type="match status" value="1"/>
</dbReference>
<reference evidence="1 2" key="1">
    <citation type="submission" date="2018-04" db="EMBL/GenBank/DDBJ databases">
        <title>Genomic Encyclopedia of Archaeal and Bacterial Type Strains, Phase II (KMG-II): from individual species to whole genera.</title>
        <authorList>
            <person name="Goeker M."/>
        </authorList>
    </citation>
    <scope>NUCLEOTIDE SEQUENCE [LARGE SCALE GENOMIC DNA]</scope>
    <source>
        <strain evidence="1 2">DSM 12244</strain>
    </source>
</reference>
<evidence type="ECO:0000313" key="1">
    <source>
        <dbReference type="EMBL" id="PTX75666.1"/>
    </source>
</evidence>
<dbReference type="AlphaFoldDB" id="A0A2T6CJJ7"/>
<dbReference type="GO" id="GO:0005975">
    <property type="term" value="P:carbohydrate metabolic process"/>
    <property type="evidence" value="ECO:0007669"/>
    <property type="project" value="InterPro"/>
</dbReference>